<proteinExistence type="predicted"/>
<protein>
    <recommendedName>
        <fullName evidence="1">AAA+ ATPase domain-containing protein</fullName>
    </recommendedName>
</protein>
<reference evidence="2 3" key="1">
    <citation type="submission" date="2018-06" db="EMBL/GenBank/DDBJ databases">
        <title>Flavobacterium tibetense sp. nov., isolated from a wetland YonghuCo on Tibetan Plateau.</title>
        <authorList>
            <person name="Xing P."/>
            <person name="Phurbu D."/>
            <person name="Lu H."/>
        </authorList>
    </citation>
    <scope>NUCLEOTIDE SEQUENCE [LARGE SCALE GENOMIC DNA]</scope>
    <source>
        <strain evidence="2 3">YH5</strain>
    </source>
</reference>
<dbReference type="OrthoDB" id="9781481at2"/>
<feature type="domain" description="AAA+ ATPase" evidence="1">
    <location>
        <begin position="405"/>
        <end position="696"/>
    </location>
</feature>
<dbReference type="Proteomes" id="UP000253319">
    <property type="component" value="Unassembled WGS sequence"/>
</dbReference>
<keyword evidence="3" id="KW-1185">Reference proteome</keyword>
<dbReference type="GO" id="GO:0005524">
    <property type="term" value="F:ATP binding"/>
    <property type="evidence" value="ECO:0007669"/>
    <property type="project" value="InterPro"/>
</dbReference>
<dbReference type="Gene3D" id="3.40.50.300">
    <property type="entry name" value="P-loop containing nucleotide triphosphate hydrolases"/>
    <property type="match status" value="1"/>
</dbReference>
<dbReference type="EMBL" id="QLST01000004">
    <property type="protein sequence ID" value="RBA29084.1"/>
    <property type="molecule type" value="Genomic_DNA"/>
</dbReference>
<dbReference type="InterPro" id="IPR052934">
    <property type="entry name" value="Methyl-DNA_Rec/Restrict_Enz"/>
</dbReference>
<accession>A0A365P3J6</accession>
<dbReference type="SUPFAM" id="SSF52540">
    <property type="entry name" value="P-loop containing nucleoside triphosphate hydrolases"/>
    <property type="match status" value="1"/>
</dbReference>
<evidence type="ECO:0000313" key="3">
    <source>
        <dbReference type="Proteomes" id="UP000253319"/>
    </source>
</evidence>
<sequence length="824" mass="96734">MNITKLQKYWEDYKRYFELPKSEHQEKYKWGVLNQVYSKWNWNAEDIPEMYKNAFIVEGKRNLWESGNFYPTKHTLWMFENFKEETIDEFNNLFNEEIELKERIKNFIKFYDSKLPELQSLVPDKKINYHSHKDFRAIALYLTLHYPEKYFLYKFTMFKNFSLKLELPKVKAGDYNNLLNFLDLSNEVLDFIKKDSDFINTYKKFTSETENYNDDNLHLLTQDFIYTIASHFNEGKKYWRIGSNDGNNSYYNQMLNENYIAIGWNEIGDLEEQEVEDRNKIQELLTEAGYEFKDKKTCSRKAGEIYDFYSNAAINDVFTLMDGNSVLAIGKIITDYNFDDTKPFSHYREVEFLKKDISNFVISDGPQTTFYNLSKKETLNKIESELKSTTSSNTNDKMQGTSKNKALNQILFGAPGTGKTYSTKKIAIELIDDKSYEDKTEKDRDVILNRYKDLVKSNQIHFTTFHQSLSYEDFIEGIKPENVDDQIKYEVKDGIFKQIAGYADVKNDSNFEEAYSNLVKEILEKDNDYLVLTTPKNKTFRVNVNSNNNLNLFTSENINKQGTLTKEKLFKQVNGHQEFNGWEGYVNSVIQYLKEKHNLKINSSTAEKKYVLIIDEINRGNVSSVFGELITLLEEDKRKGNREEIEVILPYSQDKFSVPNNLYIIGTMNTADRSVEALDTALRRRFSFVEMSSKPELLELVSIEDAKEINLTQMLTTINDRIELLIDKDHQIGHSFFINLKKLEELKSVFKNKIIPLLEEYFFGDFGKIGLVLGEAFIDEKKESKAKLAKFTPYEDTSFLTEKKMYQIKNCDNLIAKDFISIYE</sequence>
<organism evidence="2 3">
    <name type="scientific">Flavobacterium tibetense</name>
    <dbReference type="NCBI Taxonomy" id="2233533"/>
    <lineage>
        <taxon>Bacteria</taxon>
        <taxon>Pseudomonadati</taxon>
        <taxon>Bacteroidota</taxon>
        <taxon>Flavobacteriia</taxon>
        <taxon>Flavobacteriales</taxon>
        <taxon>Flavobacteriaceae</taxon>
        <taxon>Flavobacterium</taxon>
    </lineage>
</organism>
<dbReference type="InterPro" id="IPR027417">
    <property type="entry name" value="P-loop_NTPase"/>
</dbReference>
<dbReference type="SMART" id="SM00382">
    <property type="entry name" value="AAA"/>
    <property type="match status" value="1"/>
</dbReference>
<evidence type="ECO:0000259" key="1">
    <source>
        <dbReference type="SMART" id="SM00382"/>
    </source>
</evidence>
<dbReference type="Pfam" id="PF07728">
    <property type="entry name" value="AAA_5"/>
    <property type="match status" value="1"/>
</dbReference>
<comment type="caution">
    <text evidence="2">The sequence shown here is derived from an EMBL/GenBank/DDBJ whole genome shotgun (WGS) entry which is preliminary data.</text>
</comment>
<dbReference type="RefSeq" id="WP_113988514.1">
    <property type="nucleotide sequence ID" value="NZ_QLST01000004.1"/>
</dbReference>
<dbReference type="InterPro" id="IPR011704">
    <property type="entry name" value="ATPase_dyneun-rel_AAA"/>
</dbReference>
<dbReference type="InterPro" id="IPR003593">
    <property type="entry name" value="AAA+_ATPase"/>
</dbReference>
<name>A0A365P3J6_9FLAO</name>
<dbReference type="PANTHER" id="PTHR37291">
    <property type="entry name" value="5-METHYLCYTOSINE-SPECIFIC RESTRICTION ENZYME B"/>
    <property type="match status" value="1"/>
</dbReference>
<dbReference type="PANTHER" id="PTHR37291:SF1">
    <property type="entry name" value="TYPE IV METHYL-DIRECTED RESTRICTION ENZYME ECOKMCRB SUBUNIT"/>
    <property type="match status" value="1"/>
</dbReference>
<evidence type="ECO:0000313" key="2">
    <source>
        <dbReference type="EMBL" id="RBA29084.1"/>
    </source>
</evidence>
<dbReference type="GO" id="GO:0016887">
    <property type="term" value="F:ATP hydrolysis activity"/>
    <property type="evidence" value="ECO:0007669"/>
    <property type="project" value="InterPro"/>
</dbReference>
<dbReference type="AlphaFoldDB" id="A0A365P3J6"/>
<gene>
    <name evidence="2" type="ORF">DPN68_04815</name>
</gene>